<dbReference type="KEGG" id="crz:D1345_12685"/>
<evidence type="ECO:0000313" key="5">
    <source>
        <dbReference type="Proteomes" id="UP000259465"/>
    </source>
</evidence>
<dbReference type="Gene3D" id="3.20.20.450">
    <property type="entry name" value="EAL domain"/>
    <property type="match status" value="1"/>
</dbReference>
<dbReference type="PANTHER" id="PTHR33121:SF70">
    <property type="entry name" value="SIGNALING PROTEIN YKOW"/>
    <property type="match status" value="1"/>
</dbReference>
<proteinExistence type="predicted"/>
<dbReference type="Pfam" id="PF00072">
    <property type="entry name" value="Response_reg"/>
    <property type="match status" value="1"/>
</dbReference>
<keyword evidence="1" id="KW-0597">Phosphoprotein</keyword>
<reference evidence="4 5" key="1">
    <citation type="submission" date="2018-08" db="EMBL/GenBank/DDBJ databases">
        <title>Complete genome sequence of JP2-74.</title>
        <authorList>
            <person name="Wu L."/>
        </authorList>
    </citation>
    <scope>NUCLEOTIDE SEQUENCE [LARGE SCALE GENOMIC DNA]</scope>
    <source>
        <strain evidence="4 5">JP2-74</strain>
    </source>
</reference>
<evidence type="ECO:0000256" key="1">
    <source>
        <dbReference type="PROSITE-ProRule" id="PRU00169"/>
    </source>
</evidence>
<organism evidence="4 5">
    <name type="scientific">Chromobacterium rhizoryzae</name>
    <dbReference type="NCBI Taxonomy" id="1778675"/>
    <lineage>
        <taxon>Bacteria</taxon>
        <taxon>Pseudomonadati</taxon>
        <taxon>Pseudomonadota</taxon>
        <taxon>Betaproteobacteria</taxon>
        <taxon>Neisseriales</taxon>
        <taxon>Chromobacteriaceae</taxon>
        <taxon>Chromobacterium</taxon>
    </lineage>
</organism>
<evidence type="ECO:0000313" key="4">
    <source>
        <dbReference type="EMBL" id="AXT47002.1"/>
    </source>
</evidence>
<evidence type="ECO:0000259" key="3">
    <source>
        <dbReference type="PROSITE" id="PS50883"/>
    </source>
</evidence>
<accession>A0AAD0RR49</accession>
<feature type="domain" description="Response regulatory" evidence="2">
    <location>
        <begin position="7"/>
        <end position="129"/>
    </location>
</feature>
<feature type="domain" description="EAL" evidence="3">
    <location>
        <begin position="136"/>
        <end position="394"/>
    </location>
</feature>
<dbReference type="SUPFAM" id="SSF141868">
    <property type="entry name" value="EAL domain-like"/>
    <property type="match status" value="1"/>
</dbReference>
<dbReference type="RefSeq" id="WP_118267914.1">
    <property type="nucleotide sequence ID" value="NZ_CP031968.1"/>
</dbReference>
<dbReference type="EMBL" id="CP031968">
    <property type="protein sequence ID" value="AXT47002.1"/>
    <property type="molecule type" value="Genomic_DNA"/>
</dbReference>
<feature type="modified residue" description="4-aspartylphosphate" evidence="1">
    <location>
        <position position="59"/>
    </location>
</feature>
<protein>
    <submittedName>
        <fullName evidence="4">EAL domain-containing protein</fullName>
    </submittedName>
</protein>
<dbReference type="CDD" id="cd00156">
    <property type="entry name" value="REC"/>
    <property type="match status" value="1"/>
</dbReference>
<dbReference type="PROSITE" id="PS50883">
    <property type="entry name" value="EAL"/>
    <property type="match status" value="1"/>
</dbReference>
<keyword evidence="5" id="KW-1185">Reference proteome</keyword>
<dbReference type="SMART" id="SM00052">
    <property type="entry name" value="EAL"/>
    <property type="match status" value="1"/>
</dbReference>
<dbReference type="Proteomes" id="UP000259465">
    <property type="component" value="Chromosome"/>
</dbReference>
<dbReference type="InterPro" id="IPR001789">
    <property type="entry name" value="Sig_transdc_resp-reg_receiver"/>
</dbReference>
<dbReference type="SMART" id="SM00448">
    <property type="entry name" value="REC"/>
    <property type="match status" value="1"/>
</dbReference>
<dbReference type="PANTHER" id="PTHR33121">
    <property type="entry name" value="CYCLIC DI-GMP PHOSPHODIESTERASE PDEF"/>
    <property type="match status" value="1"/>
</dbReference>
<dbReference type="GO" id="GO:0071111">
    <property type="term" value="F:cyclic-guanylate-specific phosphodiesterase activity"/>
    <property type="evidence" value="ECO:0007669"/>
    <property type="project" value="InterPro"/>
</dbReference>
<name>A0AAD0RR49_9NEIS</name>
<sequence length="404" mass="44337">MGLPAKRFLILEDQLVLRKLISRQASFFSRYEVAIDEFSDPAEALRSIGENSYDLIVTDIGMPGMNGIDFIKHVALLGYRAALLIISGYDGKTLNTISEMACSLGIGSTRFLSKPYSAESFLTALNSIFNDLERAYQVQQLEVGSFFADVCSGEFKLELEPVLSLPGHRLAGFDVTALIRPQGRVEWSGVLFNVLARRKGISALVLEELVARIANLLTGLRQQGLGEECDFNVRIDKACLESENLFDHCHSLLQQRGVPPRLLGFELAEGLGPQSPAQAFENVAKIKYLGFRLIADHFGTGSLTQSNMLKLPFDHVNIPIESLRWIRAMLGADPQALRFLRIYGLPPGAITVSGVDEEEDVALAQEMGCPRVQGACMALPVRENELSDYLRRSQETAAAEGGAG</sequence>
<gene>
    <name evidence="4" type="ORF">D1345_12685</name>
</gene>
<dbReference type="InterPro" id="IPR050706">
    <property type="entry name" value="Cyclic-di-GMP_PDE-like"/>
</dbReference>
<dbReference type="InterPro" id="IPR001633">
    <property type="entry name" value="EAL_dom"/>
</dbReference>
<dbReference type="AlphaFoldDB" id="A0AAD0RR49"/>
<dbReference type="Pfam" id="PF00563">
    <property type="entry name" value="EAL"/>
    <property type="match status" value="1"/>
</dbReference>
<dbReference type="PROSITE" id="PS50110">
    <property type="entry name" value="RESPONSE_REGULATORY"/>
    <property type="match status" value="1"/>
</dbReference>
<dbReference type="CDD" id="cd01948">
    <property type="entry name" value="EAL"/>
    <property type="match status" value="1"/>
</dbReference>
<dbReference type="InterPro" id="IPR011006">
    <property type="entry name" value="CheY-like_superfamily"/>
</dbReference>
<evidence type="ECO:0000259" key="2">
    <source>
        <dbReference type="PROSITE" id="PS50110"/>
    </source>
</evidence>
<dbReference type="GO" id="GO:0000160">
    <property type="term" value="P:phosphorelay signal transduction system"/>
    <property type="evidence" value="ECO:0007669"/>
    <property type="project" value="InterPro"/>
</dbReference>
<dbReference type="SUPFAM" id="SSF52172">
    <property type="entry name" value="CheY-like"/>
    <property type="match status" value="1"/>
</dbReference>
<dbReference type="Gene3D" id="3.40.50.2300">
    <property type="match status" value="1"/>
</dbReference>
<dbReference type="InterPro" id="IPR035919">
    <property type="entry name" value="EAL_sf"/>
</dbReference>